<gene>
    <name evidence="2" type="ORF">CRI88_06395</name>
</gene>
<evidence type="ECO:0000256" key="1">
    <source>
        <dbReference type="SAM" id="Phobius"/>
    </source>
</evidence>
<evidence type="ECO:0000313" key="3">
    <source>
        <dbReference type="Proteomes" id="UP000234956"/>
    </source>
</evidence>
<dbReference type="EMBL" id="PDFK01000002">
    <property type="protein sequence ID" value="PKU51996.1"/>
    <property type="molecule type" value="Genomic_DNA"/>
</dbReference>
<feature type="transmembrane region" description="Helical" evidence="1">
    <location>
        <begin position="6"/>
        <end position="22"/>
    </location>
</feature>
<reference evidence="2 3" key="1">
    <citation type="submission" date="2017-10" db="EMBL/GenBank/DDBJ databases">
        <title>Draft genome of Lysinibacillus fusiformis strain Juneja, a laboratory-derived pathogen of Drosophila melanogaster.</title>
        <authorList>
            <person name="Smith B.R."/>
            <person name="Unckless R.L."/>
        </authorList>
    </citation>
    <scope>NUCLEOTIDE SEQUENCE [LARGE SCALE GENOMIC DNA]</scope>
    <source>
        <strain evidence="2 3">Juneja</strain>
    </source>
</reference>
<proteinExistence type="predicted"/>
<sequence length="208" mass="23834">MVKRFGLVIGLLVVIISLLILFDKIKIDNKSETTKEGQPLITNEELSLSRLKDKLLEKYVGIDVKTTAEKELVIQVVGEEDYFQSVKKDMESIAKNVIKTSALKDYSIVFERWEFTSLLDDNKMLGADINLLMEDLIKGLETFDVYEYLVIENRTTITIQTTIKSATHEDLQLAMRMEQAIKKILQTNASPNQSYVINILNTQREKLN</sequence>
<dbReference type="AlphaFoldDB" id="A0A2I0V148"/>
<comment type="caution">
    <text evidence="2">The sequence shown here is derived from an EMBL/GenBank/DDBJ whole genome shotgun (WGS) entry which is preliminary data.</text>
</comment>
<evidence type="ECO:0008006" key="4">
    <source>
        <dbReference type="Google" id="ProtNLM"/>
    </source>
</evidence>
<dbReference type="Proteomes" id="UP000234956">
    <property type="component" value="Unassembled WGS sequence"/>
</dbReference>
<keyword evidence="1" id="KW-1133">Transmembrane helix</keyword>
<organism evidence="2 3">
    <name type="scientific">Lysinibacillus fusiformis</name>
    <dbReference type="NCBI Taxonomy" id="28031"/>
    <lineage>
        <taxon>Bacteria</taxon>
        <taxon>Bacillati</taxon>
        <taxon>Bacillota</taxon>
        <taxon>Bacilli</taxon>
        <taxon>Bacillales</taxon>
        <taxon>Bacillaceae</taxon>
        <taxon>Lysinibacillus</taxon>
    </lineage>
</organism>
<protein>
    <recommendedName>
        <fullName evidence="4">DUF4030 domain-containing protein</fullName>
    </recommendedName>
</protein>
<keyword evidence="1" id="KW-0812">Transmembrane</keyword>
<dbReference type="RefSeq" id="WP_058844115.1">
    <property type="nucleotide sequence ID" value="NZ_JAZBNI010000001.1"/>
</dbReference>
<name>A0A2I0V148_9BACI</name>
<accession>A0A2I0V148</accession>
<keyword evidence="1" id="KW-0472">Membrane</keyword>
<evidence type="ECO:0000313" key="2">
    <source>
        <dbReference type="EMBL" id="PKU51996.1"/>
    </source>
</evidence>